<dbReference type="AlphaFoldDB" id="A0AAN6WIN3"/>
<dbReference type="InterPro" id="IPR036291">
    <property type="entry name" value="NAD(P)-bd_dom_sf"/>
</dbReference>
<dbReference type="EMBL" id="MU864642">
    <property type="protein sequence ID" value="KAK4182546.1"/>
    <property type="molecule type" value="Genomic_DNA"/>
</dbReference>
<dbReference type="Proteomes" id="UP001302126">
    <property type="component" value="Unassembled WGS sequence"/>
</dbReference>
<protein>
    <recommendedName>
        <fullName evidence="2">Dehydrogenase FUB6</fullName>
    </recommendedName>
    <alternativeName>
        <fullName evidence="3">Fusaric acid biosynthesis protein 6</fullName>
    </alternativeName>
</protein>
<dbReference type="InterPro" id="IPR020843">
    <property type="entry name" value="ER"/>
</dbReference>
<evidence type="ECO:0000259" key="4">
    <source>
        <dbReference type="SMART" id="SM00829"/>
    </source>
</evidence>
<dbReference type="CDD" id="cd05288">
    <property type="entry name" value="PGDH"/>
    <property type="match status" value="1"/>
</dbReference>
<evidence type="ECO:0000256" key="3">
    <source>
        <dbReference type="ARBA" id="ARBA00083301"/>
    </source>
</evidence>
<proteinExistence type="predicted"/>
<dbReference type="PANTHER" id="PTHR43205:SF7">
    <property type="entry name" value="PROSTAGLANDIN REDUCTASE 1"/>
    <property type="match status" value="1"/>
</dbReference>
<reference evidence="5" key="2">
    <citation type="submission" date="2023-05" db="EMBL/GenBank/DDBJ databases">
        <authorList>
            <consortium name="Lawrence Berkeley National Laboratory"/>
            <person name="Steindorff A."/>
            <person name="Hensen N."/>
            <person name="Bonometti L."/>
            <person name="Westerberg I."/>
            <person name="Brannstrom I.O."/>
            <person name="Guillou S."/>
            <person name="Cros-Aarteil S."/>
            <person name="Calhoun S."/>
            <person name="Haridas S."/>
            <person name="Kuo A."/>
            <person name="Mondo S."/>
            <person name="Pangilinan J."/>
            <person name="Riley R."/>
            <person name="Labutti K."/>
            <person name="Andreopoulos B."/>
            <person name="Lipzen A."/>
            <person name="Chen C."/>
            <person name="Yanf M."/>
            <person name="Daum C."/>
            <person name="Ng V."/>
            <person name="Clum A."/>
            <person name="Ohm R."/>
            <person name="Martin F."/>
            <person name="Silar P."/>
            <person name="Natvig D."/>
            <person name="Lalanne C."/>
            <person name="Gautier V."/>
            <person name="Ament-Velasquez S.L."/>
            <person name="Kruys A."/>
            <person name="Hutchinson M.I."/>
            <person name="Powell A.J."/>
            <person name="Barry K."/>
            <person name="Miller A.N."/>
            <person name="Grigoriev I.V."/>
            <person name="Debuchy R."/>
            <person name="Gladieux P."/>
            <person name="Thoren M.H."/>
            <person name="Johannesson H."/>
        </authorList>
    </citation>
    <scope>NUCLEOTIDE SEQUENCE</scope>
    <source>
        <strain evidence="5">PSN309</strain>
    </source>
</reference>
<evidence type="ECO:0000256" key="1">
    <source>
        <dbReference type="ARBA" id="ARBA00023002"/>
    </source>
</evidence>
<evidence type="ECO:0000313" key="5">
    <source>
        <dbReference type="EMBL" id="KAK4182546.1"/>
    </source>
</evidence>
<dbReference type="InterPro" id="IPR011032">
    <property type="entry name" value="GroES-like_sf"/>
</dbReference>
<gene>
    <name evidence="5" type="ORF">QBC35DRAFT_158005</name>
</gene>
<name>A0AAN6WIN3_9PEZI</name>
<dbReference type="InterPro" id="IPR045010">
    <property type="entry name" value="MDR_fam"/>
</dbReference>
<dbReference type="SUPFAM" id="SSF51735">
    <property type="entry name" value="NAD(P)-binding Rossmann-fold domains"/>
    <property type="match status" value="1"/>
</dbReference>
<keyword evidence="6" id="KW-1185">Reference proteome</keyword>
<dbReference type="Gene3D" id="3.40.50.720">
    <property type="entry name" value="NAD(P)-binding Rossmann-like Domain"/>
    <property type="match status" value="1"/>
</dbReference>
<evidence type="ECO:0000256" key="2">
    <source>
        <dbReference type="ARBA" id="ARBA00069006"/>
    </source>
</evidence>
<dbReference type="GO" id="GO:0016628">
    <property type="term" value="F:oxidoreductase activity, acting on the CH-CH group of donors, NAD or NADP as acceptor"/>
    <property type="evidence" value="ECO:0007669"/>
    <property type="project" value="InterPro"/>
</dbReference>
<sequence>MVANKTLIFKKVPTAAPKNGEHLAVESQDFDETPSKGGVSFSILYVSYDPYLRGKMRDPNVKSYSPPFLVGNPIVNDAVARVIKSDHPDYKEGDLVVAFLPVAEYGKLSEEEIKGGAIRRKIDPSKKIDLATYLGPLGMPGLTGYSSLHEIGQPKEGETIFISSAAGAVGQIVGQIAKREGLKVIGSVGSDEKLDFITKELGFDAGFNYKKEKPADALKRLAPNGIDIYYENVGGEHLEAALDAMNQWGRIVGCGMISQYNTPDQERYGVKNLMHIVAKRITFRGFIVYDKGFGDKYAKEHSEKLIQWLQDGSYKAKIDITDGIDNAADGFIGMLQGKNFGKAVVKIKDE</sequence>
<dbReference type="SUPFAM" id="SSF50129">
    <property type="entry name" value="GroES-like"/>
    <property type="match status" value="1"/>
</dbReference>
<comment type="caution">
    <text evidence="5">The sequence shown here is derived from an EMBL/GenBank/DDBJ whole genome shotgun (WGS) entry which is preliminary data.</text>
</comment>
<dbReference type="SMART" id="SM00829">
    <property type="entry name" value="PKS_ER"/>
    <property type="match status" value="1"/>
</dbReference>
<dbReference type="FunFam" id="3.40.50.720:FF:000121">
    <property type="entry name" value="Prostaglandin reductase 2"/>
    <property type="match status" value="1"/>
</dbReference>
<organism evidence="5 6">
    <name type="scientific">Podospora australis</name>
    <dbReference type="NCBI Taxonomy" id="1536484"/>
    <lineage>
        <taxon>Eukaryota</taxon>
        <taxon>Fungi</taxon>
        <taxon>Dikarya</taxon>
        <taxon>Ascomycota</taxon>
        <taxon>Pezizomycotina</taxon>
        <taxon>Sordariomycetes</taxon>
        <taxon>Sordariomycetidae</taxon>
        <taxon>Sordariales</taxon>
        <taxon>Podosporaceae</taxon>
        <taxon>Podospora</taxon>
    </lineage>
</organism>
<dbReference type="Gene3D" id="3.90.180.10">
    <property type="entry name" value="Medium-chain alcohol dehydrogenases, catalytic domain"/>
    <property type="match status" value="1"/>
</dbReference>
<dbReference type="Pfam" id="PF00107">
    <property type="entry name" value="ADH_zinc_N"/>
    <property type="match status" value="1"/>
</dbReference>
<dbReference type="InterPro" id="IPR013149">
    <property type="entry name" value="ADH-like_C"/>
</dbReference>
<evidence type="ECO:0000313" key="6">
    <source>
        <dbReference type="Proteomes" id="UP001302126"/>
    </source>
</evidence>
<dbReference type="InterPro" id="IPR041694">
    <property type="entry name" value="ADH_N_2"/>
</dbReference>
<accession>A0AAN6WIN3</accession>
<keyword evidence="1" id="KW-0560">Oxidoreductase</keyword>
<reference evidence="5" key="1">
    <citation type="journal article" date="2023" name="Mol. Phylogenet. Evol.">
        <title>Genome-scale phylogeny and comparative genomics of the fungal order Sordariales.</title>
        <authorList>
            <person name="Hensen N."/>
            <person name="Bonometti L."/>
            <person name="Westerberg I."/>
            <person name="Brannstrom I.O."/>
            <person name="Guillou S."/>
            <person name="Cros-Aarteil S."/>
            <person name="Calhoun S."/>
            <person name="Haridas S."/>
            <person name="Kuo A."/>
            <person name="Mondo S."/>
            <person name="Pangilinan J."/>
            <person name="Riley R."/>
            <person name="LaButti K."/>
            <person name="Andreopoulos B."/>
            <person name="Lipzen A."/>
            <person name="Chen C."/>
            <person name="Yan M."/>
            <person name="Daum C."/>
            <person name="Ng V."/>
            <person name="Clum A."/>
            <person name="Steindorff A."/>
            <person name="Ohm R.A."/>
            <person name="Martin F."/>
            <person name="Silar P."/>
            <person name="Natvig D.O."/>
            <person name="Lalanne C."/>
            <person name="Gautier V."/>
            <person name="Ament-Velasquez S.L."/>
            <person name="Kruys A."/>
            <person name="Hutchinson M.I."/>
            <person name="Powell A.J."/>
            <person name="Barry K."/>
            <person name="Miller A.N."/>
            <person name="Grigoriev I.V."/>
            <person name="Debuchy R."/>
            <person name="Gladieux P."/>
            <person name="Hiltunen Thoren M."/>
            <person name="Johannesson H."/>
        </authorList>
    </citation>
    <scope>NUCLEOTIDE SEQUENCE</scope>
    <source>
        <strain evidence="5">PSN309</strain>
    </source>
</reference>
<dbReference type="Pfam" id="PF16884">
    <property type="entry name" value="ADH_N_2"/>
    <property type="match status" value="1"/>
</dbReference>
<dbReference type="PANTHER" id="PTHR43205">
    <property type="entry name" value="PROSTAGLANDIN REDUCTASE"/>
    <property type="match status" value="1"/>
</dbReference>
<feature type="domain" description="Enoyl reductase (ER)" evidence="4">
    <location>
        <begin position="20"/>
        <end position="345"/>
    </location>
</feature>